<proteinExistence type="predicted"/>
<gene>
    <name evidence="1" type="ORF">CALVIDRAFT_559627</name>
</gene>
<dbReference type="Proteomes" id="UP000076738">
    <property type="component" value="Unassembled WGS sequence"/>
</dbReference>
<reference evidence="1 2" key="1">
    <citation type="journal article" date="2016" name="Mol. Biol. Evol.">
        <title>Comparative Genomics of Early-Diverging Mushroom-Forming Fungi Provides Insights into the Origins of Lignocellulose Decay Capabilities.</title>
        <authorList>
            <person name="Nagy L.G."/>
            <person name="Riley R."/>
            <person name="Tritt A."/>
            <person name="Adam C."/>
            <person name="Daum C."/>
            <person name="Floudas D."/>
            <person name="Sun H."/>
            <person name="Yadav J.S."/>
            <person name="Pangilinan J."/>
            <person name="Larsson K.H."/>
            <person name="Matsuura K."/>
            <person name="Barry K."/>
            <person name="Labutti K."/>
            <person name="Kuo R."/>
            <person name="Ohm R.A."/>
            <person name="Bhattacharya S.S."/>
            <person name="Shirouzu T."/>
            <person name="Yoshinaga Y."/>
            <person name="Martin F.M."/>
            <person name="Grigoriev I.V."/>
            <person name="Hibbett D.S."/>
        </authorList>
    </citation>
    <scope>NUCLEOTIDE SEQUENCE [LARGE SCALE GENOMIC DNA]</scope>
    <source>
        <strain evidence="1 2">TUFC12733</strain>
    </source>
</reference>
<evidence type="ECO:0000313" key="2">
    <source>
        <dbReference type="Proteomes" id="UP000076738"/>
    </source>
</evidence>
<dbReference type="OrthoDB" id="2847287at2759"/>
<sequence length="221" mass="25935">MHVFPTQTFPLYFSLHLSKEVWKAIVDHVDDPKDLLHLGLTCKVLYGFIEKPLKYRWVVVKSWNDSFWVELSAMGQQRNMRRLHLWIDERHGHTDGSRVITMPWRIQFDRPPPELRGACVAAPLLVNLSHLTISCRWNNLGLFKSFFERLTCQLESLDMRIDNPKTSATQTTGVQYHSHAQFEDESLQVFNAMPGRLRRFSYKSRYYVATRLALSRSLVKI</sequence>
<evidence type="ECO:0008006" key="3">
    <source>
        <dbReference type="Google" id="ProtNLM"/>
    </source>
</evidence>
<name>A0A167SE57_CALVF</name>
<dbReference type="AlphaFoldDB" id="A0A167SE57"/>
<evidence type="ECO:0000313" key="1">
    <source>
        <dbReference type="EMBL" id="KZP01837.1"/>
    </source>
</evidence>
<accession>A0A167SE57</accession>
<organism evidence="1 2">
    <name type="scientific">Calocera viscosa (strain TUFC12733)</name>
    <dbReference type="NCBI Taxonomy" id="1330018"/>
    <lineage>
        <taxon>Eukaryota</taxon>
        <taxon>Fungi</taxon>
        <taxon>Dikarya</taxon>
        <taxon>Basidiomycota</taxon>
        <taxon>Agaricomycotina</taxon>
        <taxon>Dacrymycetes</taxon>
        <taxon>Dacrymycetales</taxon>
        <taxon>Dacrymycetaceae</taxon>
        <taxon>Calocera</taxon>
    </lineage>
</organism>
<protein>
    <recommendedName>
        <fullName evidence="3">F-box domain-containing protein</fullName>
    </recommendedName>
</protein>
<dbReference type="EMBL" id="KV417266">
    <property type="protein sequence ID" value="KZP01837.1"/>
    <property type="molecule type" value="Genomic_DNA"/>
</dbReference>
<keyword evidence="2" id="KW-1185">Reference proteome</keyword>